<accession>A0A927MXD2</accession>
<evidence type="ECO:0000313" key="2">
    <source>
        <dbReference type="EMBL" id="MBE1607028.1"/>
    </source>
</evidence>
<keyword evidence="1" id="KW-0812">Transmembrane</keyword>
<protein>
    <submittedName>
        <fullName evidence="2">ABC-type lipoprotein release transport system permease subunit</fullName>
    </submittedName>
</protein>
<gene>
    <name evidence="2" type="ORF">HEB94_003876</name>
</gene>
<keyword evidence="3" id="KW-1185">Reference proteome</keyword>
<evidence type="ECO:0000313" key="3">
    <source>
        <dbReference type="Proteomes" id="UP000638648"/>
    </source>
</evidence>
<name>A0A927MXD2_9ACTN</name>
<comment type="caution">
    <text evidence="2">The sequence shown here is derived from an EMBL/GenBank/DDBJ whole genome shotgun (WGS) entry which is preliminary data.</text>
</comment>
<sequence>MGPADLIVIAVLVGVVGVLAGIAIAMVVRWSLQRRRA</sequence>
<evidence type="ECO:0000256" key="1">
    <source>
        <dbReference type="SAM" id="Phobius"/>
    </source>
</evidence>
<proteinExistence type="predicted"/>
<keyword evidence="2" id="KW-0449">Lipoprotein</keyword>
<dbReference type="AlphaFoldDB" id="A0A927MXD2"/>
<reference evidence="2" key="1">
    <citation type="submission" date="2020-10" db="EMBL/GenBank/DDBJ databases">
        <title>Sequencing the genomes of 1000 actinobacteria strains.</title>
        <authorList>
            <person name="Klenk H.-P."/>
        </authorList>
    </citation>
    <scope>NUCLEOTIDE SEQUENCE</scope>
    <source>
        <strain evidence="2">DSM 45354</strain>
    </source>
</reference>
<feature type="transmembrane region" description="Helical" evidence="1">
    <location>
        <begin position="6"/>
        <end position="28"/>
    </location>
</feature>
<keyword evidence="1" id="KW-1133">Transmembrane helix</keyword>
<organism evidence="2 3">
    <name type="scientific">Actinopolymorpha pittospori</name>
    <dbReference type="NCBI Taxonomy" id="648752"/>
    <lineage>
        <taxon>Bacteria</taxon>
        <taxon>Bacillati</taxon>
        <taxon>Actinomycetota</taxon>
        <taxon>Actinomycetes</taxon>
        <taxon>Propionibacteriales</taxon>
        <taxon>Actinopolymorphaceae</taxon>
        <taxon>Actinopolymorpha</taxon>
    </lineage>
</organism>
<dbReference type="EMBL" id="JADBEM010000001">
    <property type="protein sequence ID" value="MBE1607028.1"/>
    <property type="molecule type" value="Genomic_DNA"/>
</dbReference>
<keyword evidence="1" id="KW-0472">Membrane</keyword>
<dbReference type="Proteomes" id="UP000638648">
    <property type="component" value="Unassembled WGS sequence"/>
</dbReference>